<dbReference type="EMBL" id="MN739088">
    <property type="protein sequence ID" value="QHS87809.1"/>
    <property type="molecule type" value="Genomic_DNA"/>
</dbReference>
<protein>
    <recommendedName>
        <fullName evidence="1">non-specific serine/threonine protein kinase</fullName>
        <ecNumber evidence="1">2.7.11.1</ecNumber>
    </recommendedName>
</protein>
<dbReference type="InterPro" id="IPR000719">
    <property type="entry name" value="Prot_kinase_dom"/>
</dbReference>
<dbReference type="InterPro" id="IPR011009">
    <property type="entry name" value="Kinase-like_dom_sf"/>
</dbReference>
<dbReference type="GO" id="GO:0005524">
    <property type="term" value="F:ATP binding"/>
    <property type="evidence" value="ECO:0007669"/>
    <property type="project" value="UniProtKB-KW"/>
</dbReference>
<dbReference type="PROSITE" id="PS00108">
    <property type="entry name" value="PROTEIN_KINASE_ST"/>
    <property type="match status" value="1"/>
</dbReference>
<evidence type="ECO:0000256" key="1">
    <source>
        <dbReference type="ARBA" id="ARBA00012513"/>
    </source>
</evidence>
<dbReference type="SMART" id="SM00220">
    <property type="entry name" value="S_TKc"/>
    <property type="match status" value="1"/>
</dbReference>
<dbReference type="GO" id="GO:0004674">
    <property type="term" value="F:protein serine/threonine kinase activity"/>
    <property type="evidence" value="ECO:0007669"/>
    <property type="project" value="UniProtKB-EC"/>
</dbReference>
<dbReference type="SUPFAM" id="SSF56112">
    <property type="entry name" value="Protein kinase-like (PK-like)"/>
    <property type="match status" value="1"/>
</dbReference>
<dbReference type="Pfam" id="PF00069">
    <property type="entry name" value="Pkinase"/>
    <property type="match status" value="1"/>
</dbReference>
<accession>A0A6C0B8E1</accession>
<sequence length="274" mass="32045">MNECIINNKYKIVDKLGNGQFGNVYKAVHKKTGAQVAIKFENIEMSIKLLQHETTILNYLNREGVKQIPTVLWYGRFGENLSLVQTLFECSLFQYIQSRTLDLEKKYNIIRSCLLIIESIHKKGVIHRDIKPDNIMIKEGTLYIIDFGFSTFYINDEREHIRDERINGQITGTVKWASYYLHNGISPSRRDDIISLSYIFLYLIQGSLPWENLGHFNVSEKNIARKELKSIKNILSEINDLVLYEFLKNCYEISFDEEPDYSTLIDILKNDIKK</sequence>
<reference evidence="5" key="1">
    <citation type="journal article" date="2020" name="Nature">
        <title>Giant virus diversity and host interactions through global metagenomics.</title>
        <authorList>
            <person name="Schulz F."/>
            <person name="Roux S."/>
            <person name="Paez-Espino D."/>
            <person name="Jungbluth S."/>
            <person name="Walsh D.A."/>
            <person name="Denef V.J."/>
            <person name="McMahon K.D."/>
            <person name="Konstantinidis K.T."/>
            <person name="Eloe-Fadrosh E.A."/>
            <person name="Kyrpides N.C."/>
            <person name="Woyke T."/>
        </authorList>
    </citation>
    <scope>NUCLEOTIDE SEQUENCE</scope>
    <source>
        <strain evidence="5">GVMAG-M-3300010158-13</strain>
    </source>
</reference>
<evidence type="ECO:0000256" key="3">
    <source>
        <dbReference type="ARBA" id="ARBA00022840"/>
    </source>
</evidence>
<evidence type="ECO:0000259" key="4">
    <source>
        <dbReference type="PROSITE" id="PS50011"/>
    </source>
</evidence>
<evidence type="ECO:0000313" key="5">
    <source>
        <dbReference type="EMBL" id="QHS87809.1"/>
    </source>
</evidence>
<name>A0A6C0B8E1_9ZZZZ</name>
<keyword evidence="3" id="KW-0067">ATP-binding</keyword>
<dbReference type="InterPro" id="IPR050235">
    <property type="entry name" value="CK1_Ser-Thr_kinase"/>
</dbReference>
<dbReference type="Gene3D" id="1.10.510.10">
    <property type="entry name" value="Transferase(Phosphotransferase) domain 1"/>
    <property type="match status" value="1"/>
</dbReference>
<organism evidence="5">
    <name type="scientific">viral metagenome</name>
    <dbReference type="NCBI Taxonomy" id="1070528"/>
    <lineage>
        <taxon>unclassified sequences</taxon>
        <taxon>metagenomes</taxon>
        <taxon>organismal metagenomes</taxon>
    </lineage>
</organism>
<proteinExistence type="predicted"/>
<dbReference type="AlphaFoldDB" id="A0A6C0B8E1"/>
<dbReference type="InterPro" id="IPR008271">
    <property type="entry name" value="Ser/Thr_kinase_AS"/>
</dbReference>
<dbReference type="PROSITE" id="PS50011">
    <property type="entry name" value="PROTEIN_KINASE_DOM"/>
    <property type="match status" value="1"/>
</dbReference>
<evidence type="ECO:0000256" key="2">
    <source>
        <dbReference type="ARBA" id="ARBA00022741"/>
    </source>
</evidence>
<dbReference type="EC" id="2.7.11.1" evidence="1"/>
<keyword evidence="2" id="KW-0547">Nucleotide-binding</keyword>
<dbReference type="PANTHER" id="PTHR11909">
    <property type="entry name" value="CASEIN KINASE-RELATED"/>
    <property type="match status" value="1"/>
</dbReference>
<feature type="domain" description="Protein kinase" evidence="4">
    <location>
        <begin position="10"/>
        <end position="274"/>
    </location>
</feature>
<dbReference type="PROSITE" id="PS00107">
    <property type="entry name" value="PROTEIN_KINASE_ATP"/>
    <property type="match status" value="1"/>
</dbReference>
<dbReference type="InterPro" id="IPR017441">
    <property type="entry name" value="Protein_kinase_ATP_BS"/>
</dbReference>